<dbReference type="GO" id="GO:0006261">
    <property type="term" value="P:DNA-templated DNA replication"/>
    <property type="evidence" value="ECO:0007669"/>
    <property type="project" value="TreeGrafter"/>
</dbReference>
<evidence type="ECO:0000256" key="3">
    <source>
        <dbReference type="ARBA" id="ARBA00022695"/>
    </source>
</evidence>
<dbReference type="GO" id="GO:0009360">
    <property type="term" value="C:DNA polymerase III complex"/>
    <property type="evidence" value="ECO:0007669"/>
    <property type="project" value="TreeGrafter"/>
</dbReference>
<proteinExistence type="inferred from homology"/>
<evidence type="ECO:0000313" key="9">
    <source>
        <dbReference type="Proteomes" id="UP000184501"/>
    </source>
</evidence>
<keyword evidence="9" id="KW-1185">Reference proteome</keyword>
<evidence type="ECO:0000313" key="8">
    <source>
        <dbReference type="EMBL" id="SHF43629.1"/>
    </source>
</evidence>
<dbReference type="STRING" id="2017.SAMN05444320_103636"/>
<sequence length="335" mass="35183">MVGVAWQDAGVSSPSVTPDPLHLVLGEEELLAERAVRAALEAARLADPSAELRRVRITELAPPELVEMLSPSLFAEGRVIVLEAVQEAGKDIAEAVAAYAKQPAEGVSLVVLHNGGGRKPGKDLVEALRRAGARVTQCSKITRPAERDAFVKEEVRRAGGRIDAAGVAALVEAVGSDLRELAAAASQLVADTDGRIDEAAVRRYHRGRAEVTGFAVAEKAVTGDRAGALEALRWAMHLGVAHVLVADALADAVRTVARVAAVGRADPVRLAGELGMPPWKVKKAQAQSRGWTPEGLAIAMGLVADLNADVKGAAADADYALERAVMRVIDARQRS</sequence>
<evidence type="ECO:0000256" key="7">
    <source>
        <dbReference type="ARBA" id="ARBA00049244"/>
    </source>
</evidence>
<dbReference type="Gene3D" id="3.40.50.300">
    <property type="entry name" value="P-loop containing nucleotide triphosphate hydrolases"/>
    <property type="match status" value="1"/>
</dbReference>
<dbReference type="InterPro" id="IPR027417">
    <property type="entry name" value="P-loop_NTPase"/>
</dbReference>
<dbReference type="InterPro" id="IPR005790">
    <property type="entry name" value="DNA_polIII_delta"/>
</dbReference>
<protein>
    <recommendedName>
        <fullName evidence="1">DNA-directed DNA polymerase</fullName>
        <ecNumber evidence="1">2.7.7.7</ecNumber>
    </recommendedName>
</protein>
<evidence type="ECO:0000256" key="6">
    <source>
        <dbReference type="ARBA" id="ARBA00034754"/>
    </source>
</evidence>
<dbReference type="NCBIfam" id="TIGR01128">
    <property type="entry name" value="holA"/>
    <property type="match status" value="1"/>
</dbReference>
<dbReference type="GO" id="GO:0003887">
    <property type="term" value="F:DNA-directed DNA polymerase activity"/>
    <property type="evidence" value="ECO:0007669"/>
    <property type="project" value="UniProtKB-KW"/>
</dbReference>
<dbReference type="Gene3D" id="1.20.272.10">
    <property type="match status" value="1"/>
</dbReference>
<comment type="similarity">
    <text evidence="6">Belongs to the DNA polymerase HolA subunit family.</text>
</comment>
<keyword evidence="4" id="KW-0235">DNA replication</keyword>
<dbReference type="EC" id="2.7.7.7" evidence="1"/>
<dbReference type="PANTHER" id="PTHR34388">
    <property type="entry name" value="DNA POLYMERASE III SUBUNIT DELTA"/>
    <property type="match status" value="1"/>
</dbReference>
<gene>
    <name evidence="8" type="ORF">SAMN05444320_103636</name>
</gene>
<dbReference type="InterPro" id="IPR008921">
    <property type="entry name" value="DNA_pol3_clamp-load_cplx_C"/>
</dbReference>
<dbReference type="NCBIfam" id="NF005918">
    <property type="entry name" value="PRK07914.1"/>
    <property type="match status" value="1"/>
</dbReference>
<keyword evidence="2" id="KW-0808">Transferase</keyword>
<evidence type="ECO:0000256" key="1">
    <source>
        <dbReference type="ARBA" id="ARBA00012417"/>
    </source>
</evidence>
<keyword evidence="3" id="KW-0548">Nucleotidyltransferase</keyword>
<name>A0A1M5BM94_STRHI</name>
<keyword evidence="5" id="KW-0239">DNA-directed DNA polymerase</keyword>
<dbReference type="EMBL" id="FQVN01000003">
    <property type="protein sequence ID" value="SHF43629.1"/>
    <property type="molecule type" value="Genomic_DNA"/>
</dbReference>
<accession>A0A1M5BM94</accession>
<dbReference type="PANTHER" id="PTHR34388:SF1">
    <property type="entry name" value="DNA POLYMERASE III SUBUNIT DELTA"/>
    <property type="match status" value="1"/>
</dbReference>
<dbReference type="Proteomes" id="UP000184501">
    <property type="component" value="Unassembled WGS sequence"/>
</dbReference>
<evidence type="ECO:0000256" key="5">
    <source>
        <dbReference type="ARBA" id="ARBA00022932"/>
    </source>
</evidence>
<evidence type="ECO:0000256" key="4">
    <source>
        <dbReference type="ARBA" id="ARBA00022705"/>
    </source>
</evidence>
<reference evidence="8 9" key="1">
    <citation type="submission" date="2016-11" db="EMBL/GenBank/DDBJ databases">
        <authorList>
            <person name="Jaros S."/>
            <person name="Januszkiewicz K."/>
            <person name="Wedrychowicz H."/>
        </authorList>
    </citation>
    <scope>NUCLEOTIDE SEQUENCE [LARGE SCALE GENOMIC DNA]</scope>
    <source>
        <strain evidence="8 9">DSM 44523</strain>
    </source>
</reference>
<dbReference type="GO" id="GO:0003677">
    <property type="term" value="F:DNA binding"/>
    <property type="evidence" value="ECO:0007669"/>
    <property type="project" value="InterPro"/>
</dbReference>
<evidence type="ECO:0000256" key="2">
    <source>
        <dbReference type="ARBA" id="ARBA00022679"/>
    </source>
</evidence>
<dbReference type="AlphaFoldDB" id="A0A1M5BM94"/>
<organism evidence="8 9">
    <name type="scientific">Streptoalloteichus hindustanus</name>
    <dbReference type="NCBI Taxonomy" id="2017"/>
    <lineage>
        <taxon>Bacteria</taxon>
        <taxon>Bacillati</taxon>
        <taxon>Actinomycetota</taxon>
        <taxon>Actinomycetes</taxon>
        <taxon>Pseudonocardiales</taxon>
        <taxon>Pseudonocardiaceae</taxon>
        <taxon>Streptoalloteichus</taxon>
    </lineage>
</organism>
<comment type="catalytic activity">
    <reaction evidence="7">
        <text>DNA(n) + a 2'-deoxyribonucleoside 5'-triphosphate = DNA(n+1) + diphosphate</text>
        <dbReference type="Rhea" id="RHEA:22508"/>
        <dbReference type="Rhea" id="RHEA-COMP:17339"/>
        <dbReference type="Rhea" id="RHEA-COMP:17340"/>
        <dbReference type="ChEBI" id="CHEBI:33019"/>
        <dbReference type="ChEBI" id="CHEBI:61560"/>
        <dbReference type="ChEBI" id="CHEBI:173112"/>
        <dbReference type="EC" id="2.7.7.7"/>
    </reaction>
</comment>
<dbReference type="SUPFAM" id="SSF48019">
    <property type="entry name" value="post-AAA+ oligomerization domain-like"/>
    <property type="match status" value="1"/>
</dbReference>